<dbReference type="EMBL" id="CAVLEF010000010">
    <property type="protein sequence ID" value="CAK1548627.1"/>
    <property type="molecule type" value="Genomic_DNA"/>
</dbReference>
<dbReference type="PANTHER" id="PTHR13256:SF16">
    <property type="entry name" value="ALPHA_BETA-TUBULIN-N-ACETYLTRANSFERASE 9"/>
    <property type="match status" value="1"/>
</dbReference>
<dbReference type="SUPFAM" id="SSF55729">
    <property type="entry name" value="Acyl-CoA N-acyltransferases (Nat)"/>
    <property type="match status" value="1"/>
</dbReference>
<organism evidence="5 6">
    <name type="scientific">Leptosia nina</name>
    <dbReference type="NCBI Taxonomy" id="320188"/>
    <lineage>
        <taxon>Eukaryota</taxon>
        <taxon>Metazoa</taxon>
        <taxon>Ecdysozoa</taxon>
        <taxon>Arthropoda</taxon>
        <taxon>Hexapoda</taxon>
        <taxon>Insecta</taxon>
        <taxon>Pterygota</taxon>
        <taxon>Neoptera</taxon>
        <taxon>Endopterygota</taxon>
        <taxon>Lepidoptera</taxon>
        <taxon>Glossata</taxon>
        <taxon>Ditrysia</taxon>
        <taxon>Papilionoidea</taxon>
        <taxon>Pieridae</taxon>
        <taxon>Pierinae</taxon>
        <taxon>Leptosia</taxon>
    </lineage>
</organism>
<dbReference type="Proteomes" id="UP001497472">
    <property type="component" value="Unassembled WGS sequence"/>
</dbReference>
<reference evidence="5 6" key="1">
    <citation type="submission" date="2023-11" db="EMBL/GenBank/DDBJ databases">
        <authorList>
            <person name="Okamura Y."/>
        </authorList>
    </citation>
    <scope>NUCLEOTIDE SEQUENCE [LARGE SCALE GENOMIC DNA]</scope>
</reference>
<proteinExistence type="inferred from homology"/>
<dbReference type="AlphaFoldDB" id="A0AAV1JJ87"/>
<dbReference type="InterPro" id="IPR039135">
    <property type="entry name" value="NAT9-like"/>
</dbReference>
<dbReference type="InterPro" id="IPR016181">
    <property type="entry name" value="Acyl_CoA_acyltransferase"/>
</dbReference>
<dbReference type="PANTHER" id="PTHR13256">
    <property type="entry name" value="N-ACETYLTRANSFERASE 9"/>
    <property type="match status" value="1"/>
</dbReference>
<evidence type="ECO:0000313" key="6">
    <source>
        <dbReference type="Proteomes" id="UP001497472"/>
    </source>
</evidence>
<gene>
    <name evidence="5" type="ORF">LNINA_LOCUS7994</name>
</gene>
<name>A0AAV1JJ87_9NEOP</name>
<dbReference type="Gene3D" id="3.40.630.30">
    <property type="match status" value="1"/>
</dbReference>
<keyword evidence="6" id="KW-1185">Reference proteome</keyword>
<dbReference type="Pfam" id="PF13302">
    <property type="entry name" value="Acetyltransf_3"/>
    <property type="match status" value="1"/>
</dbReference>
<protein>
    <recommendedName>
        <fullName evidence="4">N-acetyltransferase domain-containing protein</fullName>
    </recommendedName>
</protein>
<comment type="similarity">
    <text evidence="1">Belongs to the acetyltransferase family. GNAT subfamily.</text>
</comment>
<evidence type="ECO:0000256" key="1">
    <source>
        <dbReference type="ARBA" id="ARBA00009342"/>
    </source>
</evidence>
<keyword evidence="2" id="KW-0808">Transferase</keyword>
<evidence type="ECO:0000313" key="5">
    <source>
        <dbReference type="EMBL" id="CAK1548627.1"/>
    </source>
</evidence>
<comment type="caution">
    <text evidence="5">The sequence shown here is derived from an EMBL/GenBank/DDBJ whole genome shotgun (WGS) entry which is preliminary data.</text>
</comment>
<sequence>MKCNSKLKIISKNLILVPYMEKHVPKYHEWMQSEELQKLTASERLTLCQEYDMQKSWREDEDKCTFIILDRRKYELHNDEIDSMIGDTNIFITDKDIGQGEIEIMLAEESARGKKLGQEAVTIMLLYGIESINLKRYEAKISLTNEISFKMFKKLGFEEESRSLVFQEITLARNVTEEWVISLKAQYPYTVQDYIM</sequence>
<evidence type="ECO:0000259" key="4">
    <source>
        <dbReference type="Pfam" id="PF13302"/>
    </source>
</evidence>
<dbReference type="InterPro" id="IPR000182">
    <property type="entry name" value="GNAT_dom"/>
</dbReference>
<keyword evidence="3" id="KW-0012">Acyltransferase</keyword>
<dbReference type="GO" id="GO:0008080">
    <property type="term" value="F:N-acetyltransferase activity"/>
    <property type="evidence" value="ECO:0007669"/>
    <property type="project" value="InterPro"/>
</dbReference>
<feature type="domain" description="N-acetyltransferase" evidence="4">
    <location>
        <begin position="14"/>
        <end position="158"/>
    </location>
</feature>
<accession>A0AAV1JJ87</accession>
<evidence type="ECO:0000256" key="3">
    <source>
        <dbReference type="ARBA" id="ARBA00023315"/>
    </source>
</evidence>
<evidence type="ECO:0000256" key="2">
    <source>
        <dbReference type="ARBA" id="ARBA00022679"/>
    </source>
</evidence>